<feature type="domain" description="RecA family profile 1" evidence="14">
    <location>
        <begin position="65"/>
        <end position="213"/>
    </location>
</feature>
<keyword evidence="2 11" id="KW-0547">Nucleotide-binding</keyword>
<dbReference type="SUPFAM" id="SSF52540">
    <property type="entry name" value="P-loop containing nucleoside triphosphate hydrolases"/>
    <property type="match status" value="1"/>
</dbReference>
<dbReference type="InterPro" id="IPR041166">
    <property type="entry name" value="Rubredoxin_2"/>
</dbReference>
<dbReference type="Pfam" id="PF05362">
    <property type="entry name" value="Lon_C"/>
    <property type="match status" value="1"/>
</dbReference>
<dbReference type="InterPro" id="IPR003593">
    <property type="entry name" value="AAA+_ATPase"/>
</dbReference>
<dbReference type="SUPFAM" id="SSF54211">
    <property type="entry name" value="Ribosomal protein S5 domain 2-like"/>
    <property type="match status" value="1"/>
</dbReference>
<dbReference type="PANTHER" id="PTHR32472">
    <property type="entry name" value="DNA REPAIR PROTEIN RADA"/>
    <property type="match status" value="1"/>
</dbReference>
<keyword evidence="7 11" id="KW-0067">ATP-binding</keyword>
<dbReference type="EMBL" id="WJKJ01000231">
    <property type="protein sequence ID" value="MBD3364914.1"/>
    <property type="molecule type" value="Genomic_DNA"/>
</dbReference>
<accession>A0A9D5KA22</accession>
<comment type="function">
    <text evidence="13">DNA-dependent ATPase involved in processing of recombination intermediates, plays a role in repairing DNA breaks. Stimulates the branch migration of RecA-mediated strand transfer reactions, allowing the 3' invading strand to extend heteroduplex DNA faster. Binds ssDNA in the presence of ADP but not other nucleotides, has ATPase activity that is stimulated by ssDNA and various branched DNA structures, but inhibited by SSB. Does not have RecA's homology-searching function.</text>
</comment>
<dbReference type="InterPro" id="IPR020568">
    <property type="entry name" value="Ribosomal_Su5_D2-typ_SF"/>
</dbReference>
<dbReference type="GO" id="GO:0140664">
    <property type="term" value="F:ATP-dependent DNA damage sensor activity"/>
    <property type="evidence" value="ECO:0007669"/>
    <property type="project" value="InterPro"/>
</dbReference>
<evidence type="ECO:0000256" key="11">
    <source>
        <dbReference type="HAMAP-Rule" id="MF_01498"/>
    </source>
</evidence>
<dbReference type="GO" id="GO:0000725">
    <property type="term" value="P:recombinational repair"/>
    <property type="evidence" value="ECO:0007669"/>
    <property type="project" value="UniProtKB-UniRule"/>
</dbReference>
<dbReference type="InterPro" id="IPR027417">
    <property type="entry name" value="P-loop_NTPase"/>
</dbReference>
<dbReference type="InterPro" id="IPR008269">
    <property type="entry name" value="Lon_proteolytic"/>
</dbReference>
<dbReference type="Gene3D" id="3.40.50.300">
    <property type="entry name" value="P-loop containing nucleotide triphosphate hydrolases"/>
    <property type="match status" value="1"/>
</dbReference>
<evidence type="ECO:0000256" key="6">
    <source>
        <dbReference type="ARBA" id="ARBA00022833"/>
    </source>
</evidence>
<protein>
    <recommendedName>
        <fullName evidence="11 12">DNA repair protein RadA</fullName>
    </recommendedName>
</protein>
<evidence type="ECO:0000256" key="12">
    <source>
        <dbReference type="NCBIfam" id="TIGR00416"/>
    </source>
</evidence>
<keyword evidence="8 11" id="KW-0346">Stress response</keyword>
<dbReference type="Gene3D" id="3.30.230.10">
    <property type="match status" value="1"/>
</dbReference>
<dbReference type="GO" id="GO:0004176">
    <property type="term" value="F:ATP-dependent peptidase activity"/>
    <property type="evidence" value="ECO:0007669"/>
    <property type="project" value="InterPro"/>
</dbReference>
<dbReference type="GO" id="GO:0003684">
    <property type="term" value="F:damaged DNA binding"/>
    <property type="evidence" value="ECO:0007669"/>
    <property type="project" value="InterPro"/>
</dbReference>
<evidence type="ECO:0000313" key="15">
    <source>
        <dbReference type="EMBL" id="MBD3364914.1"/>
    </source>
</evidence>
<keyword evidence="5" id="KW-0378">Hydrolase</keyword>
<gene>
    <name evidence="11 15" type="primary">radA</name>
    <name evidence="15" type="ORF">GF359_06840</name>
</gene>
<feature type="region of interest" description="Lon-protease-like" evidence="11">
    <location>
        <begin position="349"/>
        <end position="450"/>
    </location>
</feature>
<comment type="caution">
    <text evidence="15">The sequence shown here is derived from an EMBL/GenBank/DDBJ whole genome shotgun (WGS) entry which is preliminary data.</text>
</comment>
<dbReference type="Proteomes" id="UP000630660">
    <property type="component" value="Unassembled WGS sequence"/>
</dbReference>
<dbReference type="NCBIfam" id="TIGR00416">
    <property type="entry name" value="sms"/>
    <property type="match status" value="1"/>
</dbReference>
<evidence type="ECO:0000259" key="14">
    <source>
        <dbReference type="PROSITE" id="PS50162"/>
    </source>
</evidence>
<keyword evidence="10 11" id="KW-0234">DNA repair</keyword>
<comment type="function">
    <text evidence="11">Plays a role in repairing double-strand DNA breaks, probably involving stabilizing or processing branched DNA or blocked replication forks.</text>
</comment>
<dbReference type="SMART" id="SM00382">
    <property type="entry name" value="AAA"/>
    <property type="match status" value="1"/>
</dbReference>
<comment type="similarity">
    <text evidence="11 13">Belongs to the RecA family. RadA subfamily.</text>
</comment>
<dbReference type="GO" id="GO:0008270">
    <property type="term" value="F:zinc ion binding"/>
    <property type="evidence" value="ECO:0007669"/>
    <property type="project" value="UniProtKB-KW"/>
</dbReference>
<keyword evidence="3 11" id="KW-0227">DNA damage</keyword>
<dbReference type="GO" id="GO:0004252">
    <property type="term" value="F:serine-type endopeptidase activity"/>
    <property type="evidence" value="ECO:0007669"/>
    <property type="project" value="InterPro"/>
</dbReference>
<dbReference type="InterPro" id="IPR014721">
    <property type="entry name" value="Ribsml_uS5_D2-typ_fold_subgr"/>
</dbReference>
<dbReference type="InterPro" id="IPR004504">
    <property type="entry name" value="DNA_repair_RadA"/>
</dbReference>
<evidence type="ECO:0000256" key="8">
    <source>
        <dbReference type="ARBA" id="ARBA00023016"/>
    </source>
</evidence>
<evidence type="ECO:0000313" key="16">
    <source>
        <dbReference type="Proteomes" id="UP000630660"/>
    </source>
</evidence>
<dbReference type="PROSITE" id="PS50162">
    <property type="entry name" value="RECA_2"/>
    <property type="match status" value="1"/>
</dbReference>
<dbReference type="GO" id="GO:0005524">
    <property type="term" value="F:ATP binding"/>
    <property type="evidence" value="ECO:0007669"/>
    <property type="project" value="UniProtKB-UniRule"/>
</dbReference>
<evidence type="ECO:0000256" key="2">
    <source>
        <dbReference type="ARBA" id="ARBA00022741"/>
    </source>
</evidence>
<evidence type="ECO:0000256" key="4">
    <source>
        <dbReference type="ARBA" id="ARBA00022771"/>
    </source>
</evidence>
<keyword evidence="6 13" id="KW-0862">Zinc</keyword>
<proteinExistence type="inferred from homology"/>
<dbReference type="AlphaFoldDB" id="A0A9D5KA22"/>
<dbReference type="GO" id="GO:0005829">
    <property type="term" value="C:cytosol"/>
    <property type="evidence" value="ECO:0007669"/>
    <property type="project" value="TreeGrafter"/>
</dbReference>
<evidence type="ECO:0000256" key="7">
    <source>
        <dbReference type="ARBA" id="ARBA00022840"/>
    </source>
</evidence>
<keyword evidence="1 11" id="KW-0479">Metal-binding</keyword>
<evidence type="ECO:0000256" key="1">
    <source>
        <dbReference type="ARBA" id="ARBA00022723"/>
    </source>
</evidence>
<dbReference type="Pfam" id="PF18073">
    <property type="entry name" value="Zn_ribbon_LapB"/>
    <property type="match status" value="1"/>
</dbReference>
<comment type="domain">
    <text evidence="11">The middle region has homology to RecA with ATPase motifs including the RadA KNRFG motif, while the C-terminus is homologous to Lon protease.</text>
</comment>
<dbReference type="PRINTS" id="PR01874">
    <property type="entry name" value="DNAREPAIRADA"/>
</dbReference>
<dbReference type="FunFam" id="3.40.50.300:FF:000050">
    <property type="entry name" value="DNA repair protein RadA"/>
    <property type="match status" value="1"/>
</dbReference>
<dbReference type="Pfam" id="PF13481">
    <property type="entry name" value="AAA_25"/>
    <property type="match status" value="1"/>
</dbReference>
<feature type="short sequence motif" description="RadA KNRFG motif" evidence="11">
    <location>
        <begin position="250"/>
        <end position="254"/>
    </location>
</feature>
<dbReference type="PANTHER" id="PTHR32472:SF10">
    <property type="entry name" value="DNA REPAIR PROTEIN RADA-LIKE PROTEIN"/>
    <property type="match status" value="1"/>
</dbReference>
<reference evidence="15" key="1">
    <citation type="submission" date="2019-11" db="EMBL/GenBank/DDBJ databases">
        <title>Microbial mats filling the niche in hypersaline microbial mats.</title>
        <authorList>
            <person name="Wong H.L."/>
            <person name="Macleod F.I."/>
            <person name="White R.A. III"/>
            <person name="Burns B.P."/>
        </authorList>
    </citation>
    <scope>NUCLEOTIDE SEQUENCE</scope>
    <source>
        <strain evidence="15">Bin_327</strain>
    </source>
</reference>
<feature type="binding site" evidence="11">
    <location>
        <begin position="94"/>
        <end position="101"/>
    </location>
    <ligand>
        <name>ATP</name>
        <dbReference type="ChEBI" id="CHEBI:30616"/>
    </ligand>
</feature>
<dbReference type="HAMAP" id="MF_01498">
    <property type="entry name" value="RadA_bact"/>
    <property type="match status" value="1"/>
</dbReference>
<name>A0A9D5KA22_UNCW3</name>
<keyword evidence="9 11" id="KW-0238">DNA-binding</keyword>
<evidence type="ECO:0000256" key="3">
    <source>
        <dbReference type="ARBA" id="ARBA00022763"/>
    </source>
</evidence>
<evidence type="ECO:0000256" key="5">
    <source>
        <dbReference type="ARBA" id="ARBA00022801"/>
    </source>
</evidence>
<sequence>MSKRESSFVCQNCGYEASRWLGRCPSCGEWNTMVEERTVKKRHPGRQASKDAVKPVTLGQVKADERPRVTTAHPELDRVLGGGLVHGSLILLGGDPGIGKSTLALQLSARLADGMKVLYVSGEESALQLKLRTERLGLSTDELYILTETDAEEIEASVADICPGFLVIDSIQTMTTAALSGAAGSVGQVREVAARFQRLAKRQGITTLIIGHVTKVGTIAGPRTLEHVVDTVLYFEGERFEQYRILRAVKNRFGSTNEIGLFEMTSRGLADIDNPSFIFLTEGAERPAGAAVTVVLEGTRPLVVEVQGLTAPTPFSIPQRVTTGFPHRRFAMLLAVLARRGGVSALNLDTYLNVVGGISIDEPSCDLAVIAAIAGSLSDRKLPSDLVLFGEIGLGGEVRGVAQADVRLKEAGRLGFTQAIVPKRNLKKVKGLEVIPAGTIRDVLEYLEKF</sequence>
<dbReference type="GO" id="GO:0006508">
    <property type="term" value="P:proteolysis"/>
    <property type="evidence" value="ECO:0007669"/>
    <property type="project" value="InterPro"/>
</dbReference>
<evidence type="ECO:0000256" key="13">
    <source>
        <dbReference type="RuleBase" id="RU003555"/>
    </source>
</evidence>
<evidence type="ECO:0000256" key="10">
    <source>
        <dbReference type="ARBA" id="ARBA00023204"/>
    </source>
</evidence>
<dbReference type="InterPro" id="IPR020588">
    <property type="entry name" value="RecA_ATP-bd"/>
</dbReference>
<keyword evidence="4 13" id="KW-0863">Zinc-finger</keyword>
<evidence type="ECO:0000256" key="9">
    <source>
        <dbReference type="ARBA" id="ARBA00023125"/>
    </source>
</evidence>
<organism evidence="15 16">
    <name type="scientific">candidate division WOR-3 bacterium</name>
    <dbReference type="NCBI Taxonomy" id="2052148"/>
    <lineage>
        <taxon>Bacteria</taxon>
        <taxon>Bacteria division WOR-3</taxon>
    </lineage>
</organism>
<dbReference type="CDD" id="cd01121">
    <property type="entry name" value="RadA_SMS_N"/>
    <property type="match status" value="1"/>
</dbReference>